<dbReference type="Proteomes" id="UP001597273">
    <property type="component" value="Unassembled WGS sequence"/>
</dbReference>
<evidence type="ECO:0000313" key="2">
    <source>
        <dbReference type="Proteomes" id="UP001597273"/>
    </source>
</evidence>
<evidence type="ECO:0000313" key="1">
    <source>
        <dbReference type="EMBL" id="MFD1861393.1"/>
    </source>
</evidence>
<accession>A0ABW4QDG1</accession>
<keyword evidence="2" id="KW-1185">Reference proteome</keyword>
<organism evidence="1 2">
    <name type="scientific">Planococcus chinensis</name>
    <dbReference type="NCBI Taxonomy" id="272917"/>
    <lineage>
        <taxon>Bacteria</taxon>
        <taxon>Bacillati</taxon>
        <taxon>Bacillota</taxon>
        <taxon>Bacilli</taxon>
        <taxon>Bacillales</taxon>
        <taxon>Caryophanaceae</taxon>
        <taxon>Planococcus</taxon>
    </lineage>
</organism>
<name>A0ABW4QDG1_9BACL</name>
<proteinExistence type="predicted"/>
<dbReference type="EMBL" id="JBHUFW010000002">
    <property type="protein sequence ID" value="MFD1861393.1"/>
    <property type="molecule type" value="Genomic_DNA"/>
</dbReference>
<reference evidence="2" key="1">
    <citation type="journal article" date="2019" name="Int. J. Syst. Evol. Microbiol.">
        <title>The Global Catalogue of Microorganisms (GCM) 10K type strain sequencing project: providing services to taxonomists for standard genome sequencing and annotation.</title>
        <authorList>
            <consortium name="The Broad Institute Genomics Platform"/>
            <consortium name="The Broad Institute Genome Sequencing Center for Infectious Disease"/>
            <person name="Wu L."/>
            <person name="Ma J."/>
        </authorList>
    </citation>
    <scope>NUCLEOTIDE SEQUENCE [LARGE SCALE GENOMIC DNA]</scope>
    <source>
        <strain evidence="2">CGMCC 1.15475</strain>
    </source>
</reference>
<protein>
    <submittedName>
        <fullName evidence="1">Uncharacterized protein</fullName>
    </submittedName>
</protein>
<comment type="caution">
    <text evidence="1">The sequence shown here is derived from an EMBL/GenBank/DDBJ whole genome shotgun (WGS) entry which is preliminary data.</text>
</comment>
<gene>
    <name evidence="1" type="ORF">ACFSDB_00570</name>
</gene>
<sequence>MGTKSHGLKHGWTLIADKSFKLFSNANDYILVDYEQDTVLHFTVTDSELEVVSANWGLRFKVILGFKTIKILEVAEEE</sequence>
<dbReference type="RefSeq" id="WP_204891582.1">
    <property type="nucleotide sequence ID" value="NZ_JBHUFW010000002.1"/>
</dbReference>